<dbReference type="InterPro" id="IPR058534">
    <property type="entry name" value="YjdF"/>
</dbReference>
<evidence type="ECO:0000256" key="1">
    <source>
        <dbReference type="SAM" id="Phobius"/>
    </source>
</evidence>
<proteinExistence type="predicted"/>
<protein>
    <submittedName>
        <fullName evidence="2">Inner membrane protein YjdF</fullName>
    </submittedName>
</protein>
<dbReference type="InterPro" id="IPR014509">
    <property type="entry name" value="YjdF-like"/>
</dbReference>
<evidence type="ECO:0000313" key="2">
    <source>
        <dbReference type="EMBL" id="OIR16935.1"/>
    </source>
</evidence>
<sequence length="210" mass="23100">MKTANEPLLLLVIGSLLLALTAIHPHDYPTWWMETAPIFIAAPILVATGKRYPLTPLVYRLLFVHALILMVGGHYTYAEVPLGYSMEHWFGLLRNDYDKIGHFAQGFVPALLFRELLLRRSPLQRGKLLFTLVTACCLAVSASYELVEWAAAVTMGQGADAFLGTQGDPWDTQTDMLMALIGAVCAQGVLGKVQDGQLRAVCDELPVRSS</sequence>
<keyword evidence="1" id="KW-1133">Transmembrane helix</keyword>
<dbReference type="AlphaFoldDB" id="A0A1J5T7T4"/>
<dbReference type="EMBL" id="MLJW01000006">
    <property type="protein sequence ID" value="OIR16935.1"/>
    <property type="molecule type" value="Genomic_DNA"/>
</dbReference>
<keyword evidence="1" id="KW-0812">Transmembrane</keyword>
<dbReference type="Pfam" id="PF09997">
    <property type="entry name" value="DUF2238"/>
    <property type="match status" value="1"/>
</dbReference>
<organism evidence="2">
    <name type="scientific">mine drainage metagenome</name>
    <dbReference type="NCBI Taxonomy" id="410659"/>
    <lineage>
        <taxon>unclassified sequences</taxon>
        <taxon>metagenomes</taxon>
        <taxon>ecological metagenomes</taxon>
    </lineage>
</organism>
<reference evidence="2" key="1">
    <citation type="submission" date="2016-10" db="EMBL/GenBank/DDBJ databases">
        <title>Sequence of Gallionella enrichment culture.</title>
        <authorList>
            <person name="Poehlein A."/>
            <person name="Muehling M."/>
            <person name="Daniel R."/>
        </authorList>
    </citation>
    <scope>NUCLEOTIDE SEQUENCE</scope>
</reference>
<dbReference type="PIRSF" id="PIRSF020606">
    <property type="entry name" value="UCP020606"/>
    <property type="match status" value="1"/>
</dbReference>
<accession>A0A1J5T7T4</accession>
<name>A0A1J5T7T4_9ZZZZ</name>
<feature type="transmembrane region" description="Helical" evidence="1">
    <location>
        <begin position="61"/>
        <end position="80"/>
    </location>
</feature>
<feature type="transmembrane region" description="Helical" evidence="1">
    <location>
        <begin position="31"/>
        <end position="49"/>
    </location>
</feature>
<keyword evidence="1" id="KW-0472">Membrane</keyword>
<gene>
    <name evidence="2" type="primary">yjdF_1</name>
    <name evidence="2" type="ORF">GALL_27560</name>
</gene>
<comment type="caution">
    <text evidence="2">The sequence shown here is derived from an EMBL/GenBank/DDBJ whole genome shotgun (WGS) entry which is preliminary data.</text>
</comment>